<comment type="similarity">
    <text evidence="6">Belongs to the peptidase M48 family.</text>
</comment>
<organism evidence="8 9">
    <name type="scientific">Pendulispora albinea</name>
    <dbReference type="NCBI Taxonomy" id="2741071"/>
    <lineage>
        <taxon>Bacteria</taxon>
        <taxon>Pseudomonadati</taxon>
        <taxon>Myxococcota</taxon>
        <taxon>Myxococcia</taxon>
        <taxon>Myxococcales</taxon>
        <taxon>Sorangiineae</taxon>
        <taxon>Pendulisporaceae</taxon>
        <taxon>Pendulispora</taxon>
    </lineage>
</organism>
<evidence type="ECO:0000313" key="9">
    <source>
        <dbReference type="Proteomes" id="UP001370348"/>
    </source>
</evidence>
<evidence type="ECO:0000256" key="6">
    <source>
        <dbReference type="RuleBase" id="RU003983"/>
    </source>
</evidence>
<accession>A0ABZ2M9X5</accession>
<sequence>MQDVKLDFQAWLTARRDAELSAESDALGEELLTWMDEQVVLEKSGWAPELCERVATRLQGADPTSLRKRPVVFWSEQRTAFAVPGRYIYVGRRLLEEAMPEDAVALLFAHELAHHRLGHVKQMLPALRWARQLPIARVASFLAVTAVRLVTSREQEAKADAWALDRCLDVGYDGRACLQLFDVLRTVAENYGDLDMAFGPDDVESAAQRELDKDGRPEWRNALSALRERATRARWELMRGYPSIRDRRARLEARLGGR</sequence>
<evidence type="ECO:0000256" key="4">
    <source>
        <dbReference type="ARBA" id="ARBA00022833"/>
    </source>
</evidence>
<keyword evidence="2" id="KW-0479">Metal-binding</keyword>
<evidence type="ECO:0000313" key="8">
    <source>
        <dbReference type="EMBL" id="WXB19321.1"/>
    </source>
</evidence>
<dbReference type="Gene3D" id="3.30.2010.10">
    <property type="entry name" value="Metalloproteases ('zincins'), catalytic domain"/>
    <property type="match status" value="1"/>
</dbReference>
<dbReference type="EMBL" id="CP089984">
    <property type="protein sequence ID" value="WXB19321.1"/>
    <property type="molecule type" value="Genomic_DNA"/>
</dbReference>
<evidence type="ECO:0000256" key="2">
    <source>
        <dbReference type="ARBA" id="ARBA00022723"/>
    </source>
</evidence>
<evidence type="ECO:0000256" key="3">
    <source>
        <dbReference type="ARBA" id="ARBA00022801"/>
    </source>
</evidence>
<dbReference type="EC" id="3.4.24.-" evidence="8"/>
<dbReference type="PANTHER" id="PTHR22726">
    <property type="entry name" value="METALLOENDOPEPTIDASE OMA1"/>
    <property type="match status" value="1"/>
</dbReference>
<keyword evidence="3 6" id="KW-0378">Hydrolase</keyword>
<dbReference type="GO" id="GO:0008237">
    <property type="term" value="F:metallopeptidase activity"/>
    <property type="evidence" value="ECO:0007669"/>
    <property type="project" value="UniProtKB-KW"/>
</dbReference>
<keyword evidence="1 6" id="KW-0645">Protease</keyword>
<keyword evidence="5 6" id="KW-0482">Metalloprotease</keyword>
<feature type="domain" description="Peptidase M48" evidence="7">
    <location>
        <begin position="68"/>
        <end position="253"/>
    </location>
</feature>
<keyword evidence="4 6" id="KW-0862">Zinc</keyword>
<evidence type="ECO:0000256" key="5">
    <source>
        <dbReference type="ARBA" id="ARBA00023049"/>
    </source>
</evidence>
<dbReference type="PANTHER" id="PTHR22726:SF1">
    <property type="entry name" value="METALLOENDOPEPTIDASE OMA1, MITOCHONDRIAL"/>
    <property type="match status" value="1"/>
</dbReference>
<keyword evidence="9" id="KW-1185">Reference proteome</keyword>
<protein>
    <submittedName>
        <fullName evidence="8">M48 family metalloprotease</fullName>
        <ecNumber evidence="8">3.4.24.-</ecNumber>
    </submittedName>
</protein>
<name>A0ABZ2M9X5_9BACT</name>
<dbReference type="Pfam" id="PF01435">
    <property type="entry name" value="Peptidase_M48"/>
    <property type="match status" value="1"/>
</dbReference>
<dbReference type="InterPro" id="IPR001915">
    <property type="entry name" value="Peptidase_M48"/>
</dbReference>
<proteinExistence type="inferred from homology"/>
<evidence type="ECO:0000256" key="1">
    <source>
        <dbReference type="ARBA" id="ARBA00022670"/>
    </source>
</evidence>
<gene>
    <name evidence="8" type="ORF">LZC94_19080</name>
</gene>
<reference evidence="8 9" key="1">
    <citation type="submission" date="2021-12" db="EMBL/GenBank/DDBJ databases">
        <title>Discovery of the Pendulisporaceae a myxobacterial family with distinct sporulation behavior and unique specialized metabolism.</title>
        <authorList>
            <person name="Garcia R."/>
            <person name="Popoff A."/>
            <person name="Bader C.D."/>
            <person name="Loehr J."/>
            <person name="Walesch S."/>
            <person name="Walt C."/>
            <person name="Boldt J."/>
            <person name="Bunk B."/>
            <person name="Haeckl F.J.F.P.J."/>
            <person name="Gunesch A.P."/>
            <person name="Birkelbach J."/>
            <person name="Nuebel U."/>
            <person name="Pietschmann T."/>
            <person name="Bach T."/>
            <person name="Mueller R."/>
        </authorList>
    </citation>
    <scope>NUCLEOTIDE SEQUENCE [LARGE SCALE GENOMIC DNA]</scope>
    <source>
        <strain evidence="8 9">MSr11954</strain>
    </source>
</reference>
<dbReference type="Proteomes" id="UP001370348">
    <property type="component" value="Chromosome"/>
</dbReference>
<evidence type="ECO:0000259" key="7">
    <source>
        <dbReference type="Pfam" id="PF01435"/>
    </source>
</evidence>
<dbReference type="InterPro" id="IPR051156">
    <property type="entry name" value="Mito/Outer_Membr_Metalloprot"/>
</dbReference>
<comment type="cofactor">
    <cofactor evidence="6">
        <name>Zn(2+)</name>
        <dbReference type="ChEBI" id="CHEBI:29105"/>
    </cofactor>
    <text evidence="6">Binds 1 zinc ion per subunit.</text>
</comment>
<dbReference type="RefSeq" id="WP_394828943.1">
    <property type="nucleotide sequence ID" value="NZ_CP089984.1"/>
</dbReference>